<evidence type="ECO:0000256" key="2">
    <source>
        <dbReference type="ARBA" id="ARBA00022448"/>
    </source>
</evidence>
<dbReference type="RefSeq" id="WP_269332843.1">
    <property type="nucleotide sequence ID" value="NZ_JAMZFT010000002.1"/>
</dbReference>
<keyword evidence="5" id="KW-0732">Signal</keyword>
<evidence type="ECO:0000256" key="11">
    <source>
        <dbReference type="RuleBase" id="RU003357"/>
    </source>
</evidence>
<keyword evidence="2 10" id="KW-0813">Transport</keyword>
<evidence type="ECO:0000259" key="14">
    <source>
        <dbReference type="Pfam" id="PF07715"/>
    </source>
</evidence>
<dbReference type="InterPro" id="IPR012910">
    <property type="entry name" value="Plug_dom"/>
</dbReference>
<evidence type="ECO:0000256" key="3">
    <source>
        <dbReference type="ARBA" id="ARBA00022452"/>
    </source>
</evidence>
<dbReference type="SUPFAM" id="SSF56935">
    <property type="entry name" value="Porins"/>
    <property type="match status" value="1"/>
</dbReference>
<keyword evidence="16" id="KW-1185">Reference proteome</keyword>
<dbReference type="Proteomes" id="UP001055804">
    <property type="component" value="Unassembled WGS sequence"/>
</dbReference>
<evidence type="ECO:0000256" key="6">
    <source>
        <dbReference type="ARBA" id="ARBA00023065"/>
    </source>
</evidence>
<feature type="domain" description="TonB-dependent receptor-like beta-barrel" evidence="13">
    <location>
        <begin position="186"/>
        <end position="591"/>
    </location>
</feature>
<dbReference type="Gene3D" id="2.170.130.10">
    <property type="entry name" value="TonB-dependent receptor, plug domain"/>
    <property type="match status" value="1"/>
</dbReference>
<name>A0A9J6PC79_9PROT</name>
<dbReference type="Pfam" id="PF00593">
    <property type="entry name" value="TonB_dep_Rec_b-barrel"/>
    <property type="match status" value="1"/>
</dbReference>
<gene>
    <name evidence="15" type="ORF">NJQ99_10815</name>
</gene>
<feature type="domain" description="TonB-dependent receptor plug" evidence="14">
    <location>
        <begin position="25"/>
        <end position="128"/>
    </location>
</feature>
<dbReference type="InterPro" id="IPR037066">
    <property type="entry name" value="Plug_dom_sf"/>
</dbReference>
<comment type="similarity">
    <text evidence="10 11">Belongs to the TonB-dependent receptor family.</text>
</comment>
<evidence type="ECO:0000256" key="4">
    <source>
        <dbReference type="ARBA" id="ARBA00022692"/>
    </source>
</evidence>
<evidence type="ECO:0000313" key="15">
    <source>
        <dbReference type="EMBL" id="MCP1336901.1"/>
    </source>
</evidence>
<evidence type="ECO:0000256" key="7">
    <source>
        <dbReference type="ARBA" id="ARBA00023077"/>
    </source>
</evidence>
<dbReference type="InterPro" id="IPR000531">
    <property type="entry name" value="Beta-barrel_TonB"/>
</dbReference>
<feature type="region of interest" description="Disordered" evidence="12">
    <location>
        <begin position="326"/>
        <end position="347"/>
    </location>
</feature>
<dbReference type="EMBL" id="JAMZFT010000002">
    <property type="protein sequence ID" value="MCP1336901.1"/>
    <property type="molecule type" value="Genomic_DNA"/>
</dbReference>
<keyword evidence="6" id="KW-0406">Ion transport</keyword>
<keyword evidence="7 11" id="KW-0798">TonB box</keyword>
<keyword evidence="9 10" id="KW-0998">Cell outer membrane</keyword>
<dbReference type="GO" id="GO:0009279">
    <property type="term" value="C:cell outer membrane"/>
    <property type="evidence" value="ECO:0007669"/>
    <property type="project" value="UniProtKB-SubCell"/>
</dbReference>
<organism evidence="15 16">
    <name type="scientific">Futiania mangrovi</name>
    <dbReference type="NCBI Taxonomy" id="2959716"/>
    <lineage>
        <taxon>Bacteria</taxon>
        <taxon>Pseudomonadati</taxon>
        <taxon>Pseudomonadota</taxon>
        <taxon>Alphaproteobacteria</taxon>
        <taxon>Futianiales</taxon>
        <taxon>Futianiaceae</taxon>
        <taxon>Futiania</taxon>
    </lineage>
</organism>
<evidence type="ECO:0000256" key="8">
    <source>
        <dbReference type="ARBA" id="ARBA00023136"/>
    </source>
</evidence>
<evidence type="ECO:0000256" key="12">
    <source>
        <dbReference type="SAM" id="MobiDB-lite"/>
    </source>
</evidence>
<dbReference type="InterPro" id="IPR039426">
    <property type="entry name" value="TonB-dep_rcpt-like"/>
</dbReference>
<evidence type="ECO:0000256" key="1">
    <source>
        <dbReference type="ARBA" id="ARBA00004571"/>
    </source>
</evidence>
<accession>A0A9J6PC79</accession>
<evidence type="ECO:0000313" key="16">
    <source>
        <dbReference type="Proteomes" id="UP001055804"/>
    </source>
</evidence>
<evidence type="ECO:0000256" key="10">
    <source>
        <dbReference type="PROSITE-ProRule" id="PRU01360"/>
    </source>
</evidence>
<dbReference type="CDD" id="cd01347">
    <property type="entry name" value="ligand_gated_channel"/>
    <property type="match status" value="1"/>
</dbReference>
<protein>
    <submittedName>
        <fullName evidence="15">TonB-dependent receptor</fullName>
    </submittedName>
</protein>
<keyword evidence="4 10" id="KW-0812">Transmembrane</keyword>
<comment type="caution">
    <text evidence="15">The sequence shown here is derived from an EMBL/GenBank/DDBJ whole genome shotgun (WGS) entry which is preliminary data.</text>
</comment>
<dbReference type="PANTHER" id="PTHR30069">
    <property type="entry name" value="TONB-DEPENDENT OUTER MEMBRANE RECEPTOR"/>
    <property type="match status" value="1"/>
</dbReference>
<reference evidence="15" key="1">
    <citation type="submission" date="2022-06" db="EMBL/GenBank/DDBJ databases">
        <title>Isolation and Genomics of Futiania mangrovii gen. nov., sp. nov., a Rare and Metabolically-versatile member in the Class Alphaproteobacteria.</title>
        <authorList>
            <person name="Liu L."/>
            <person name="Huang W.-C."/>
            <person name="Pan J."/>
            <person name="Li J."/>
            <person name="Huang Y."/>
            <person name="Du H."/>
            <person name="Liu Y."/>
            <person name="Li M."/>
        </authorList>
    </citation>
    <scope>NUCLEOTIDE SEQUENCE</scope>
    <source>
        <strain evidence="15">FT118</strain>
    </source>
</reference>
<comment type="subcellular location">
    <subcellularLocation>
        <location evidence="1 10">Cell outer membrane</location>
        <topology evidence="1 10">Multi-pass membrane protein</topology>
    </subcellularLocation>
</comment>
<dbReference type="Pfam" id="PF07715">
    <property type="entry name" value="Plug"/>
    <property type="match status" value="1"/>
</dbReference>
<keyword evidence="15" id="KW-0675">Receptor</keyword>
<dbReference type="InterPro" id="IPR036942">
    <property type="entry name" value="Beta-barrel_TonB_sf"/>
</dbReference>
<sequence length="622" mass="66619">MAGEATDLGEILVSAGRTPAPEVTVGATHTVITGEELERRQVRFVADALRAVPGLAVSQTGATGGVTQVRVRGAEANHVLVLIDGVEASEVSQGEFDFGGLLAADIERIEVIRGPQSARWGTNATAGVISIVTRGGIRNGIAGGLRLETGTDRTVLINPSVRGGAEAFDFALSGVFRRNDGFNISDFGSEEDGHRNATLNARFTADLARTLVLDGNLRFTDRSVESDEQDFSFGPNQGLVLDAYDWTDTQEALGGLGLTWSLMDGALVQEARLTANDNERQGYTAGALSLSNKGFRVVGSYQATFAFQTPGFADARHSLTAGAEWKRESFRNDPPAPPASLAEQSRRTRSLVAEYRGEFLGRLFLTGAVRFDDNDAFDDATTYSASAAYLLPNTGTRLHASVGTGVTNPTFYEQFGFDPASFIGNPNLQPEESFGWDAGIEQSFLDGRLVIDATYFRADLENEIATDFSVFPFTAINLPGTSERQGLELSLTASPLPGLSVTGSYTYILSEDGAGLSELRRPKHAAALNVGYAFPDGRARLFGDVIYNGEMPDSEFVTFGRARLDDYVLVNVGGDYALSESVTLYGRVNNLLDEDYEEIFGFNTAGVIGFVGVRLAFGGPAQ</sequence>
<evidence type="ECO:0000256" key="5">
    <source>
        <dbReference type="ARBA" id="ARBA00022729"/>
    </source>
</evidence>
<evidence type="ECO:0000259" key="13">
    <source>
        <dbReference type="Pfam" id="PF00593"/>
    </source>
</evidence>
<dbReference type="PANTHER" id="PTHR30069:SF53">
    <property type="entry name" value="COLICIN I RECEPTOR-RELATED"/>
    <property type="match status" value="1"/>
</dbReference>
<dbReference type="GO" id="GO:0015889">
    <property type="term" value="P:cobalamin transport"/>
    <property type="evidence" value="ECO:0007669"/>
    <property type="project" value="TreeGrafter"/>
</dbReference>
<dbReference type="PROSITE" id="PS52016">
    <property type="entry name" value="TONB_DEPENDENT_REC_3"/>
    <property type="match status" value="1"/>
</dbReference>
<dbReference type="Gene3D" id="2.40.170.20">
    <property type="entry name" value="TonB-dependent receptor, beta-barrel domain"/>
    <property type="match status" value="1"/>
</dbReference>
<dbReference type="GO" id="GO:0006811">
    <property type="term" value="P:monoatomic ion transport"/>
    <property type="evidence" value="ECO:0007669"/>
    <property type="project" value="UniProtKB-KW"/>
</dbReference>
<evidence type="ECO:0000256" key="9">
    <source>
        <dbReference type="ARBA" id="ARBA00023237"/>
    </source>
</evidence>
<proteinExistence type="inferred from homology"/>
<dbReference type="AlphaFoldDB" id="A0A9J6PC79"/>
<keyword evidence="3 10" id="KW-1134">Transmembrane beta strand</keyword>
<keyword evidence="8 10" id="KW-0472">Membrane</keyword>